<protein>
    <submittedName>
        <fullName evidence="1">Uncharacterized protein</fullName>
    </submittedName>
</protein>
<evidence type="ECO:0000313" key="1">
    <source>
        <dbReference type="EMBL" id="MBP2328110.1"/>
    </source>
</evidence>
<accession>A0ABS4TUM1</accession>
<name>A0ABS4TUM1_9PSEU</name>
<dbReference type="EMBL" id="JAGINW010000001">
    <property type="protein sequence ID" value="MBP2328110.1"/>
    <property type="molecule type" value="Genomic_DNA"/>
</dbReference>
<dbReference type="Proteomes" id="UP001519332">
    <property type="component" value="Unassembled WGS sequence"/>
</dbReference>
<gene>
    <name evidence="1" type="ORF">JOF56_008495</name>
</gene>
<sequence>MKVTSRSDGACIRLRGGPARYQSVRTVEHLGEHFDHALLLYNMMFDPREILDLITAGMPEEIALRRLTNAYYAALRGWIQSEI</sequence>
<evidence type="ECO:0000313" key="2">
    <source>
        <dbReference type="Proteomes" id="UP001519332"/>
    </source>
</evidence>
<keyword evidence="2" id="KW-1185">Reference proteome</keyword>
<comment type="caution">
    <text evidence="1">The sequence shown here is derived from an EMBL/GenBank/DDBJ whole genome shotgun (WGS) entry which is preliminary data.</text>
</comment>
<dbReference type="RefSeq" id="WP_209645172.1">
    <property type="nucleotide sequence ID" value="NZ_JAGINW010000001.1"/>
</dbReference>
<organism evidence="1 2">
    <name type="scientific">Kibdelosporangium banguiense</name>
    <dbReference type="NCBI Taxonomy" id="1365924"/>
    <lineage>
        <taxon>Bacteria</taxon>
        <taxon>Bacillati</taxon>
        <taxon>Actinomycetota</taxon>
        <taxon>Actinomycetes</taxon>
        <taxon>Pseudonocardiales</taxon>
        <taxon>Pseudonocardiaceae</taxon>
        <taxon>Kibdelosporangium</taxon>
    </lineage>
</organism>
<reference evidence="1 2" key="1">
    <citation type="submission" date="2021-03" db="EMBL/GenBank/DDBJ databases">
        <title>Sequencing the genomes of 1000 actinobacteria strains.</title>
        <authorList>
            <person name="Klenk H.-P."/>
        </authorList>
    </citation>
    <scope>NUCLEOTIDE SEQUENCE [LARGE SCALE GENOMIC DNA]</scope>
    <source>
        <strain evidence="1 2">DSM 46670</strain>
    </source>
</reference>
<proteinExistence type="predicted"/>